<proteinExistence type="predicted"/>
<feature type="domain" description="Gelsolin-like" evidence="2">
    <location>
        <begin position="64"/>
        <end position="140"/>
    </location>
</feature>
<evidence type="ECO:0000313" key="4">
    <source>
        <dbReference type="Proteomes" id="UP000292082"/>
    </source>
</evidence>
<keyword evidence="4" id="KW-1185">Reference proteome</keyword>
<name>A0A4Q9PXG5_9APHY</name>
<dbReference type="PANTHER" id="PTHR11977">
    <property type="entry name" value="VILLIN"/>
    <property type="match status" value="1"/>
</dbReference>
<dbReference type="Pfam" id="PF00626">
    <property type="entry name" value="Gelsolin"/>
    <property type="match status" value="2"/>
</dbReference>
<dbReference type="Proteomes" id="UP000292082">
    <property type="component" value="Unassembled WGS sequence"/>
</dbReference>
<protein>
    <submittedName>
        <fullName evidence="3">Fragmin60</fullName>
    </submittedName>
</protein>
<reference evidence="3 4" key="1">
    <citation type="submission" date="2019-01" db="EMBL/GenBank/DDBJ databases">
        <title>Draft genome sequences of three monokaryotic isolates of the white-rot basidiomycete fungus Dichomitus squalens.</title>
        <authorList>
            <consortium name="DOE Joint Genome Institute"/>
            <person name="Lopez S.C."/>
            <person name="Andreopoulos B."/>
            <person name="Pangilinan J."/>
            <person name="Lipzen A."/>
            <person name="Riley R."/>
            <person name="Ahrendt S."/>
            <person name="Ng V."/>
            <person name="Barry K."/>
            <person name="Daum C."/>
            <person name="Grigoriev I.V."/>
            <person name="Hilden K.S."/>
            <person name="Makela M.R."/>
            <person name="de Vries R.P."/>
        </authorList>
    </citation>
    <scope>NUCLEOTIDE SEQUENCE [LARGE SCALE GENOMIC DNA]</scope>
    <source>
        <strain evidence="3 4">CBS 464.89</strain>
    </source>
</reference>
<dbReference type="PANTHER" id="PTHR11977:SF130">
    <property type="entry name" value="SEVERIN"/>
    <property type="match status" value="1"/>
</dbReference>
<dbReference type="EMBL" id="ML145116">
    <property type="protein sequence ID" value="TBU59220.1"/>
    <property type="molecule type" value="Genomic_DNA"/>
</dbReference>
<dbReference type="SUPFAM" id="SSF55753">
    <property type="entry name" value="Actin depolymerizing proteins"/>
    <property type="match status" value="3"/>
</dbReference>
<dbReference type="GO" id="GO:0015629">
    <property type="term" value="C:actin cytoskeleton"/>
    <property type="evidence" value="ECO:0007669"/>
    <property type="project" value="TreeGrafter"/>
</dbReference>
<evidence type="ECO:0000313" key="3">
    <source>
        <dbReference type="EMBL" id="TBU59220.1"/>
    </source>
</evidence>
<dbReference type="CDD" id="cd11290">
    <property type="entry name" value="gelsolin_S1_like"/>
    <property type="match status" value="1"/>
</dbReference>
<dbReference type="AlphaFoldDB" id="A0A4Q9PXG5"/>
<dbReference type="GO" id="GO:0051015">
    <property type="term" value="F:actin filament binding"/>
    <property type="evidence" value="ECO:0007669"/>
    <property type="project" value="InterPro"/>
</dbReference>
<dbReference type="InterPro" id="IPR007123">
    <property type="entry name" value="Gelsolin-like_dom"/>
</dbReference>
<dbReference type="STRING" id="114155.A0A4Q9PXG5"/>
<dbReference type="FunFam" id="3.40.20.10:FF:000002">
    <property type="entry name" value="Gelsolin"/>
    <property type="match status" value="1"/>
</dbReference>
<dbReference type="SMART" id="SM00262">
    <property type="entry name" value="GEL"/>
    <property type="match status" value="3"/>
</dbReference>
<feature type="domain" description="Gelsolin-like" evidence="2">
    <location>
        <begin position="310"/>
        <end position="390"/>
    </location>
</feature>
<dbReference type="GO" id="GO:0005737">
    <property type="term" value="C:cytoplasm"/>
    <property type="evidence" value="ECO:0007669"/>
    <property type="project" value="TreeGrafter"/>
</dbReference>
<dbReference type="Gene3D" id="3.40.20.10">
    <property type="entry name" value="Severin"/>
    <property type="match status" value="3"/>
</dbReference>
<sequence>MAHLTRPTQYNIEDSNIALLGSDLEKHVREHAGDKEAAWQASGKEPETQIWRIEQFHVKEWPKSHYGHFYDGDSYIVLHTYKKDPDNEELSYDLHFWLGDETSQDEAGTAAYKTVELDDHLGGKPVQYREIQGYESSRFLSYFPKFVSLHGGVASGFHHVTEPPPDNSRRLYLISSAQVPGKATGHLQVREVPTEGASILEGGVYVLDMGHNVWQFNTRAAPGKVKFKAAEFVQSLVNERQSQCESTVYGTLCPCLLLNHWGTDEHGQGAGLFLSELGLEAVGPPQVVAFATEKALFRLSDSTGQLAFEPVSPPTKSSLSPDDAFVLDDSSNPTNPAIYVWIGANASLTERRLALQYGQHYLYKRKQGGGRAALATHIVKINQGQETDAFKSAIVGNGS</sequence>
<dbReference type="InterPro" id="IPR029006">
    <property type="entry name" value="ADF-H/Gelsolin-like_dom_sf"/>
</dbReference>
<accession>A0A4Q9PXG5</accession>
<evidence type="ECO:0000256" key="1">
    <source>
        <dbReference type="ARBA" id="ARBA00022737"/>
    </source>
</evidence>
<organism evidence="3 4">
    <name type="scientific">Dichomitus squalens</name>
    <dbReference type="NCBI Taxonomy" id="114155"/>
    <lineage>
        <taxon>Eukaryota</taxon>
        <taxon>Fungi</taxon>
        <taxon>Dikarya</taxon>
        <taxon>Basidiomycota</taxon>
        <taxon>Agaricomycotina</taxon>
        <taxon>Agaricomycetes</taxon>
        <taxon>Polyporales</taxon>
        <taxon>Polyporaceae</taxon>
        <taxon>Dichomitus</taxon>
    </lineage>
</organism>
<dbReference type="PRINTS" id="PR00597">
    <property type="entry name" value="GELSOLIN"/>
</dbReference>
<dbReference type="InterPro" id="IPR007122">
    <property type="entry name" value="Villin/Gelsolin"/>
</dbReference>
<evidence type="ECO:0000259" key="2">
    <source>
        <dbReference type="Pfam" id="PF00626"/>
    </source>
</evidence>
<gene>
    <name evidence="3" type="ORF">BD310DRAFT_817876</name>
</gene>
<keyword evidence="1" id="KW-0677">Repeat</keyword>
<dbReference type="GO" id="GO:0008154">
    <property type="term" value="P:actin polymerization or depolymerization"/>
    <property type="evidence" value="ECO:0007669"/>
    <property type="project" value="TreeGrafter"/>
</dbReference>